<reference evidence="2" key="1">
    <citation type="journal article" date="2008" name="Nature">
        <title>The amphioxus genome and the evolution of the chordate karyotype.</title>
        <authorList>
            <consortium name="US DOE Joint Genome Institute (JGI-PGF)"/>
            <person name="Putnam N.H."/>
            <person name="Butts T."/>
            <person name="Ferrier D.E.K."/>
            <person name="Furlong R.F."/>
            <person name="Hellsten U."/>
            <person name="Kawashima T."/>
            <person name="Robinson-Rechavi M."/>
            <person name="Shoguchi E."/>
            <person name="Terry A."/>
            <person name="Yu J.-K."/>
            <person name="Benito-Gutierrez E.L."/>
            <person name="Dubchak I."/>
            <person name="Garcia-Fernandez J."/>
            <person name="Gibson-Brown J.J."/>
            <person name="Grigoriev I.V."/>
            <person name="Horton A.C."/>
            <person name="de Jong P.J."/>
            <person name="Jurka J."/>
            <person name="Kapitonov V.V."/>
            <person name="Kohara Y."/>
            <person name="Kuroki Y."/>
            <person name="Lindquist E."/>
            <person name="Lucas S."/>
            <person name="Osoegawa K."/>
            <person name="Pennacchio L.A."/>
            <person name="Salamov A.A."/>
            <person name="Satou Y."/>
            <person name="Sauka-Spengler T."/>
            <person name="Schmutz J."/>
            <person name="Shin-I T."/>
            <person name="Toyoda A."/>
            <person name="Bronner-Fraser M."/>
            <person name="Fujiyama A."/>
            <person name="Holland L.Z."/>
            <person name="Holland P.W.H."/>
            <person name="Satoh N."/>
            <person name="Rokhsar D.S."/>
        </authorList>
    </citation>
    <scope>NUCLEOTIDE SEQUENCE [LARGE SCALE GENOMIC DNA]</scope>
    <source>
        <strain evidence="2">S238N-H82</strain>
        <tissue evidence="2">Testes</tissue>
    </source>
</reference>
<feature type="region of interest" description="Disordered" evidence="1">
    <location>
        <begin position="281"/>
        <end position="305"/>
    </location>
</feature>
<evidence type="ECO:0000256" key="1">
    <source>
        <dbReference type="SAM" id="MobiDB-lite"/>
    </source>
</evidence>
<dbReference type="AlphaFoldDB" id="C3ZUN7"/>
<feature type="compositionally biased region" description="Basic and acidic residues" evidence="1">
    <location>
        <begin position="288"/>
        <end position="300"/>
    </location>
</feature>
<dbReference type="InterPro" id="IPR028101">
    <property type="entry name" value="DUF4616"/>
</dbReference>
<protein>
    <submittedName>
        <fullName evidence="2">Uncharacterized protein</fullName>
    </submittedName>
</protein>
<dbReference type="PANTHER" id="PTHR14375">
    <property type="entry name" value="SIMILAR TO RIKEN CDNA 4931414P19"/>
    <property type="match status" value="1"/>
</dbReference>
<gene>
    <name evidence="2" type="ORF">BRAFLDRAFT_94641</name>
</gene>
<sequence>MDDFDPTEAVLLRPGGSTLCMDYKRFAQVVDNKASSRRKLSRHRLQGVRLPGQQQAPQQAFSKQPGVQQAPHPGLLLAQQLGLPQASQQLGPRPFILHQLNVALLTFVSFTMTEACNRFFENLKTQAKYLLQGGRNRSVKRKKRTSRRDRHEGHEFKYLLVLEDIASSTTNLWPLRTTGLDEIRNIFGQGIWITKNRFMEGQHNQEVTRRITQAIKDGDVTYSDRAIRKACRSIQYNIRRVEKREREGKTAADADKTKRGYTVEHAAVTALTESSLTKSVNNIASLTPKEEENKQERPSRPSDMNPFLSLLVDELLELDKGVMMYDGYRKELALSWTLPAMKEMSWQFVFPARRLGYERRLAVFEERLLTTRGFTDMMDLAEEAMVGVRHER</sequence>
<accession>C3ZUN7</accession>
<dbReference type="EMBL" id="GG666684">
    <property type="protein sequence ID" value="EEN43749.1"/>
    <property type="molecule type" value="Genomic_DNA"/>
</dbReference>
<organism>
    <name type="scientific">Branchiostoma floridae</name>
    <name type="common">Florida lancelet</name>
    <name type="synonym">Amphioxus</name>
    <dbReference type="NCBI Taxonomy" id="7739"/>
    <lineage>
        <taxon>Eukaryota</taxon>
        <taxon>Metazoa</taxon>
        <taxon>Chordata</taxon>
        <taxon>Cephalochordata</taxon>
        <taxon>Leptocardii</taxon>
        <taxon>Amphioxiformes</taxon>
        <taxon>Branchiostomatidae</taxon>
        <taxon>Branchiostoma</taxon>
    </lineage>
</organism>
<feature type="compositionally biased region" description="Low complexity" evidence="1">
    <location>
        <begin position="51"/>
        <end position="60"/>
    </location>
</feature>
<dbReference type="PANTHER" id="PTHR14375:SF2">
    <property type="entry name" value="SIMILAR TO RIKEN CDNA 4931414P19"/>
    <property type="match status" value="1"/>
</dbReference>
<proteinExistence type="predicted"/>
<name>C3ZUN7_BRAFL</name>
<evidence type="ECO:0000313" key="2">
    <source>
        <dbReference type="EMBL" id="EEN43749.1"/>
    </source>
</evidence>
<dbReference type="InParanoid" id="C3ZUN7"/>
<feature type="region of interest" description="Disordered" evidence="1">
    <location>
        <begin position="48"/>
        <end position="70"/>
    </location>
</feature>